<evidence type="ECO:0000256" key="4">
    <source>
        <dbReference type="ARBA" id="ARBA00023172"/>
    </source>
</evidence>
<dbReference type="EMBL" id="LBPN01000010">
    <property type="protein sequence ID" value="KKP59189.1"/>
    <property type="molecule type" value="Genomic_DNA"/>
</dbReference>
<evidence type="ECO:0000313" key="9">
    <source>
        <dbReference type="EMBL" id="KKP59189.1"/>
    </source>
</evidence>
<dbReference type="GO" id="GO:0006302">
    <property type="term" value="P:double-strand break repair"/>
    <property type="evidence" value="ECO:0007669"/>
    <property type="project" value="TreeGrafter"/>
</dbReference>
<evidence type="ECO:0000313" key="10">
    <source>
        <dbReference type="Proteomes" id="UP000034176"/>
    </source>
</evidence>
<dbReference type="HAMAP" id="MF_00201">
    <property type="entry name" value="RecO"/>
    <property type="match status" value="1"/>
</dbReference>
<dbReference type="Gene3D" id="1.20.1440.120">
    <property type="entry name" value="Recombination protein O, C-terminal domain"/>
    <property type="match status" value="1"/>
</dbReference>
<evidence type="ECO:0000256" key="5">
    <source>
        <dbReference type="ARBA" id="ARBA00023204"/>
    </source>
</evidence>
<dbReference type="GO" id="GO:0043590">
    <property type="term" value="C:bacterial nucleoid"/>
    <property type="evidence" value="ECO:0007669"/>
    <property type="project" value="TreeGrafter"/>
</dbReference>
<keyword evidence="3 7" id="KW-0227">DNA damage</keyword>
<comment type="similarity">
    <text evidence="1 7">Belongs to the RecO family.</text>
</comment>
<dbReference type="Proteomes" id="UP000034176">
    <property type="component" value="Unassembled WGS sequence"/>
</dbReference>
<reference evidence="9 10" key="1">
    <citation type="journal article" date="2015" name="Nature">
        <title>rRNA introns, odd ribosomes, and small enigmatic genomes across a large radiation of phyla.</title>
        <authorList>
            <person name="Brown C.T."/>
            <person name="Hug L.A."/>
            <person name="Thomas B.C."/>
            <person name="Sharon I."/>
            <person name="Castelle C.J."/>
            <person name="Singh A."/>
            <person name="Wilkins M.J."/>
            <person name="Williams K.H."/>
            <person name="Banfield J.F."/>
        </authorList>
    </citation>
    <scope>NUCLEOTIDE SEQUENCE [LARGE SCALE GENOMIC DNA]</scope>
</reference>
<dbReference type="Gene3D" id="2.40.50.140">
    <property type="entry name" value="Nucleic acid-binding proteins"/>
    <property type="match status" value="1"/>
</dbReference>
<dbReference type="InterPro" id="IPR037278">
    <property type="entry name" value="ARFGAP/RecO"/>
</dbReference>
<dbReference type="InterPro" id="IPR042242">
    <property type="entry name" value="RecO_C"/>
</dbReference>
<dbReference type="Pfam" id="PF02565">
    <property type="entry name" value="RecO_C"/>
    <property type="match status" value="1"/>
</dbReference>
<evidence type="ECO:0000259" key="8">
    <source>
        <dbReference type="Pfam" id="PF11967"/>
    </source>
</evidence>
<comment type="caution">
    <text evidence="9">The sequence shown here is derived from an EMBL/GenBank/DDBJ whole genome shotgun (WGS) entry which is preliminary data.</text>
</comment>
<dbReference type="STRING" id="1618434.UR52_C0010G0002"/>
<keyword evidence="5 7" id="KW-0234">DNA repair</keyword>
<dbReference type="NCBIfam" id="TIGR00613">
    <property type="entry name" value="reco"/>
    <property type="match status" value="1"/>
</dbReference>
<dbReference type="InterPro" id="IPR022572">
    <property type="entry name" value="DNA_rep/recomb_RecO_N"/>
</dbReference>
<dbReference type="PANTHER" id="PTHR33991:SF1">
    <property type="entry name" value="DNA REPAIR PROTEIN RECO"/>
    <property type="match status" value="1"/>
</dbReference>
<name>A0A0G0AQS6_9BACT</name>
<feature type="domain" description="DNA replication/recombination mediator RecO N-terminal" evidence="8">
    <location>
        <begin position="1"/>
        <end position="79"/>
    </location>
</feature>
<dbReference type="Pfam" id="PF11967">
    <property type="entry name" value="RecO_N"/>
    <property type="match status" value="1"/>
</dbReference>
<dbReference type="InterPro" id="IPR012340">
    <property type="entry name" value="NA-bd_OB-fold"/>
</dbReference>
<dbReference type="InterPro" id="IPR003717">
    <property type="entry name" value="RecO"/>
</dbReference>
<dbReference type="AlphaFoldDB" id="A0A0G0AQS6"/>
<comment type="function">
    <text evidence="7">Involved in DNA repair and RecF pathway recombination.</text>
</comment>
<organism evidence="9 10">
    <name type="scientific">Candidatus Gottesmanbacteria bacterium GW2011_GWA1_34_13</name>
    <dbReference type="NCBI Taxonomy" id="1618434"/>
    <lineage>
        <taxon>Bacteria</taxon>
        <taxon>Candidatus Gottesmaniibacteriota</taxon>
    </lineage>
</organism>
<evidence type="ECO:0000256" key="3">
    <source>
        <dbReference type="ARBA" id="ARBA00022763"/>
    </source>
</evidence>
<gene>
    <name evidence="7" type="primary">recO</name>
    <name evidence="9" type="ORF">UR52_C0010G0002</name>
</gene>
<protein>
    <recommendedName>
        <fullName evidence="2 7">DNA repair protein RecO</fullName>
    </recommendedName>
    <alternativeName>
        <fullName evidence="6 7">Recombination protein O</fullName>
    </alternativeName>
</protein>
<dbReference type="PANTHER" id="PTHR33991">
    <property type="entry name" value="DNA REPAIR PROTEIN RECO"/>
    <property type="match status" value="1"/>
</dbReference>
<evidence type="ECO:0000256" key="1">
    <source>
        <dbReference type="ARBA" id="ARBA00007452"/>
    </source>
</evidence>
<evidence type="ECO:0000256" key="7">
    <source>
        <dbReference type="HAMAP-Rule" id="MF_00201"/>
    </source>
</evidence>
<dbReference type="SUPFAM" id="SSF50249">
    <property type="entry name" value="Nucleic acid-binding proteins"/>
    <property type="match status" value="1"/>
</dbReference>
<proteinExistence type="inferred from homology"/>
<dbReference type="SUPFAM" id="SSF57863">
    <property type="entry name" value="ArfGap/RecO-like zinc finger"/>
    <property type="match status" value="1"/>
</dbReference>
<dbReference type="GO" id="GO:0006310">
    <property type="term" value="P:DNA recombination"/>
    <property type="evidence" value="ECO:0007669"/>
    <property type="project" value="UniProtKB-UniRule"/>
</dbReference>
<sequence length="188" mass="21682">MNRNYKVDAIILSRKNFGEADKIISIFTKQYGKKTIIAKGIRKISSKRAAHLELFTYLSAYLHKGKSMDLVTEAITLDAYTNIRKSLERISYACIVLELVDRMTAENQESHEVFNLLINFLHKLNIPGIKRSQAITELDQFKKNLMIILGFLNIDNTSNSKELDRKIEEIIERKLQSADLLLKISQHK</sequence>
<keyword evidence="4 7" id="KW-0233">DNA recombination</keyword>
<accession>A0A0G0AQS6</accession>
<evidence type="ECO:0000256" key="6">
    <source>
        <dbReference type="ARBA" id="ARBA00033409"/>
    </source>
</evidence>
<evidence type="ECO:0000256" key="2">
    <source>
        <dbReference type="ARBA" id="ARBA00021310"/>
    </source>
</evidence>